<dbReference type="InterPro" id="IPR015422">
    <property type="entry name" value="PyrdxlP-dep_Trfase_small"/>
</dbReference>
<dbReference type="PANTHER" id="PTHR43525">
    <property type="entry name" value="PROTEIN MALY"/>
    <property type="match status" value="1"/>
</dbReference>
<dbReference type="SUPFAM" id="SSF53383">
    <property type="entry name" value="PLP-dependent transferases"/>
    <property type="match status" value="1"/>
</dbReference>
<keyword evidence="7" id="KW-0808">Transferase</keyword>
<keyword evidence="4" id="KW-0456">Lyase</keyword>
<feature type="domain" description="Aminotransferase class I/classII large" evidence="6">
    <location>
        <begin position="28"/>
        <end position="348"/>
    </location>
</feature>
<dbReference type="Gene3D" id="3.90.1150.10">
    <property type="entry name" value="Aspartate Aminotransferase, domain 1"/>
    <property type="match status" value="1"/>
</dbReference>
<comment type="similarity">
    <text evidence="5">Belongs to the class-II pyridoxal-phosphate-dependent aminotransferase family. MalY/PatB cystathionine beta-lyase subfamily.</text>
</comment>
<keyword evidence="3" id="KW-0663">Pyridoxal phosphate</keyword>
<evidence type="ECO:0000256" key="3">
    <source>
        <dbReference type="ARBA" id="ARBA00022898"/>
    </source>
</evidence>
<dbReference type="InterPro" id="IPR015421">
    <property type="entry name" value="PyrdxlP-dep_Trfase_major"/>
</dbReference>
<organism evidence="7 8">
    <name type="scientific">Deinococcus cavernae</name>
    <dbReference type="NCBI Taxonomy" id="2320857"/>
    <lineage>
        <taxon>Bacteria</taxon>
        <taxon>Thermotogati</taxon>
        <taxon>Deinococcota</taxon>
        <taxon>Deinococci</taxon>
        <taxon>Deinococcales</taxon>
        <taxon>Deinococcaceae</taxon>
        <taxon>Deinococcus</taxon>
    </lineage>
</organism>
<dbReference type="PANTHER" id="PTHR43525:SF1">
    <property type="entry name" value="PROTEIN MALY"/>
    <property type="match status" value="1"/>
</dbReference>
<keyword evidence="7" id="KW-0032">Aminotransferase</keyword>
<dbReference type="InterPro" id="IPR051798">
    <property type="entry name" value="Class-II_PLP-Dep_Aminotrans"/>
</dbReference>
<gene>
    <name evidence="7" type="ORF">D3875_17815</name>
</gene>
<evidence type="ECO:0000313" key="8">
    <source>
        <dbReference type="Proteomes" id="UP000286287"/>
    </source>
</evidence>
<comment type="cofactor">
    <cofactor evidence="1">
        <name>pyridoxal 5'-phosphate</name>
        <dbReference type="ChEBI" id="CHEBI:597326"/>
    </cofactor>
</comment>
<evidence type="ECO:0000256" key="2">
    <source>
        <dbReference type="ARBA" id="ARBA00012224"/>
    </source>
</evidence>
<dbReference type="GO" id="GO:0008483">
    <property type="term" value="F:transaminase activity"/>
    <property type="evidence" value="ECO:0007669"/>
    <property type="project" value="UniProtKB-KW"/>
</dbReference>
<protein>
    <recommendedName>
        <fullName evidence="2">cysteine-S-conjugate beta-lyase</fullName>
        <ecNumber evidence="2">4.4.1.13</ecNumber>
    </recommendedName>
</protein>
<accession>A0A418VCK5</accession>
<dbReference type="Gene3D" id="3.40.640.10">
    <property type="entry name" value="Type I PLP-dependent aspartate aminotransferase-like (Major domain)"/>
    <property type="match status" value="1"/>
</dbReference>
<dbReference type="OrthoDB" id="9802872at2"/>
<dbReference type="CDD" id="cd00609">
    <property type="entry name" value="AAT_like"/>
    <property type="match status" value="1"/>
</dbReference>
<comment type="caution">
    <text evidence="7">The sequence shown here is derived from an EMBL/GenBank/DDBJ whole genome shotgun (WGS) entry which is preliminary data.</text>
</comment>
<dbReference type="Proteomes" id="UP000286287">
    <property type="component" value="Unassembled WGS sequence"/>
</dbReference>
<evidence type="ECO:0000259" key="6">
    <source>
        <dbReference type="Pfam" id="PF00155"/>
    </source>
</evidence>
<dbReference type="GO" id="GO:0030170">
    <property type="term" value="F:pyridoxal phosphate binding"/>
    <property type="evidence" value="ECO:0007669"/>
    <property type="project" value="InterPro"/>
</dbReference>
<evidence type="ECO:0000313" key="7">
    <source>
        <dbReference type="EMBL" id="RJF73855.1"/>
    </source>
</evidence>
<dbReference type="EC" id="4.4.1.13" evidence="2"/>
<dbReference type="EMBL" id="QYUJ01000014">
    <property type="protein sequence ID" value="RJF73855.1"/>
    <property type="molecule type" value="Genomic_DNA"/>
</dbReference>
<dbReference type="InterPro" id="IPR015424">
    <property type="entry name" value="PyrdxlP-dep_Trfase"/>
</dbReference>
<keyword evidence="8" id="KW-1185">Reference proteome</keyword>
<dbReference type="GO" id="GO:0047804">
    <property type="term" value="F:cysteine-S-conjugate beta-lyase activity"/>
    <property type="evidence" value="ECO:0007669"/>
    <property type="project" value="UniProtKB-EC"/>
</dbReference>
<evidence type="ECO:0000256" key="1">
    <source>
        <dbReference type="ARBA" id="ARBA00001933"/>
    </source>
</evidence>
<evidence type="ECO:0000256" key="5">
    <source>
        <dbReference type="ARBA" id="ARBA00037974"/>
    </source>
</evidence>
<sequence length="357" mass="39394">MWIADMDFPVAEPILAALRERLTRPIGYPTLNGNSPLVTLLREKFAAQGLGDMPADGIAFLPSVVPGLYAAVNALSEPGEKVVTMVPVYHPFHLAITNLGREVVGVPLLDSGERWEVDWDALDAACAETKVLMLCHPHNPTGRVWDAEELRRLRELAIKHDLYVISDELHADLRFTGQPFEAFAADERVRARTVTVTGPCKAFNTAGLGIGALVSHDPELVRRIMTKTSGLMGHPSALSITMWHAALAEGGPWLADTVAYLKDNRDFLGAFLHQRLPWVKFHPVEATYLAWLDLRTHAQTADIQNFLLNEAKVAIHNGPVFAPDAQKPLYQGFVRLNFATPRPILQDALERMAQALG</sequence>
<dbReference type="Pfam" id="PF00155">
    <property type="entry name" value="Aminotran_1_2"/>
    <property type="match status" value="1"/>
</dbReference>
<dbReference type="InterPro" id="IPR004839">
    <property type="entry name" value="Aminotransferase_I/II_large"/>
</dbReference>
<name>A0A418VCK5_9DEIO</name>
<reference evidence="7 8" key="1">
    <citation type="submission" date="2018-09" db="EMBL/GenBank/DDBJ databases">
        <authorList>
            <person name="Zhu H."/>
        </authorList>
    </citation>
    <scope>NUCLEOTIDE SEQUENCE [LARGE SCALE GENOMIC DNA]</scope>
    <source>
        <strain evidence="7 8">K2S05-167</strain>
    </source>
</reference>
<evidence type="ECO:0000256" key="4">
    <source>
        <dbReference type="ARBA" id="ARBA00023239"/>
    </source>
</evidence>
<proteinExistence type="inferred from homology"/>
<dbReference type="AlphaFoldDB" id="A0A418VCK5"/>